<keyword evidence="2" id="KW-0963">Cytoplasm</keyword>
<keyword evidence="12" id="KW-1185">Reference proteome</keyword>
<dbReference type="PROSITE" id="PS51722">
    <property type="entry name" value="G_TR_2"/>
    <property type="match status" value="1"/>
</dbReference>
<comment type="caution">
    <text evidence="11">The sequence shown here is derived from an EMBL/GenBank/DDBJ whole genome shotgun (WGS) entry which is preliminary data.</text>
</comment>
<keyword evidence="5" id="KW-0648">Protein biosynthesis</keyword>
<keyword evidence="6" id="KW-0342">GTP-binding</keyword>
<dbReference type="PANTHER" id="PTHR23115">
    <property type="entry name" value="TRANSLATION FACTOR"/>
    <property type="match status" value="1"/>
</dbReference>
<sequence length="324" mass="34496">PLTKELGQLRVGAGSPAVDVPAAKSKKQIDVAAEYAKTQGARDILNLVVVGHVDAGKSTLMGHLLFALGQVKERTLKRFERDAEKIGKGSFAFAWVLDETDEERSRGVTMDVATSSFMTKHRRFTLLDAPGHRDFVPNMISGASRADVAVLVVEASTGGFESGFDGSGQTREHAVLVRALGVRQLVVAVNKLDAVDWSQTRYNEIVQRLGEFLTSCGFPKGDVRFVPVSGLGGVNLAQRAGPETPVLAGWYRDAADSTQPGPCLVDLLDTFAIPERTVSRPLRLAVADYFRGGAASSSNTVSACGRIGQGCVQIGEKVMVVPGG</sequence>
<dbReference type="GO" id="GO:0003924">
    <property type="term" value="F:GTPase activity"/>
    <property type="evidence" value="ECO:0007669"/>
    <property type="project" value="InterPro"/>
</dbReference>
<dbReference type="Gene3D" id="3.40.50.300">
    <property type="entry name" value="P-loop containing nucleotide triphosphate hydrolases"/>
    <property type="match status" value="1"/>
</dbReference>
<dbReference type="PRINTS" id="PR00315">
    <property type="entry name" value="ELONGATNFCT"/>
</dbReference>
<accession>A0A9W8HM41</accession>
<dbReference type="AlphaFoldDB" id="A0A9W8HM41"/>
<dbReference type="InterPro" id="IPR027417">
    <property type="entry name" value="P-loop_NTPase"/>
</dbReference>
<name>A0A9W8HM41_9FUNG</name>
<evidence type="ECO:0000256" key="5">
    <source>
        <dbReference type="ARBA" id="ARBA00022917"/>
    </source>
</evidence>
<dbReference type="Pfam" id="PF00009">
    <property type="entry name" value="GTP_EFTU"/>
    <property type="match status" value="1"/>
</dbReference>
<dbReference type="EMBL" id="JANBUO010003261">
    <property type="protein sequence ID" value="KAJ2791769.1"/>
    <property type="molecule type" value="Genomic_DNA"/>
</dbReference>
<feature type="non-terminal residue" evidence="11">
    <location>
        <position position="1"/>
    </location>
</feature>
<evidence type="ECO:0000259" key="10">
    <source>
        <dbReference type="PROSITE" id="PS51722"/>
    </source>
</evidence>
<keyword evidence="3" id="KW-0547">Nucleotide-binding</keyword>
<reference evidence="11" key="1">
    <citation type="submission" date="2022-07" db="EMBL/GenBank/DDBJ databases">
        <title>Phylogenomic reconstructions and comparative analyses of Kickxellomycotina fungi.</title>
        <authorList>
            <person name="Reynolds N.K."/>
            <person name="Stajich J.E."/>
            <person name="Barry K."/>
            <person name="Grigoriev I.V."/>
            <person name="Crous P."/>
            <person name="Smith M.E."/>
        </authorList>
    </citation>
    <scope>NUCLEOTIDE SEQUENCE</scope>
    <source>
        <strain evidence="11">NRRL 1565</strain>
    </source>
</reference>
<protein>
    <recommendedName>
        <fullName evidence="9">Elongation factor 1 alpha-like protein</fullName>
    </recommendedName>
</protein>
<dbReference type="FunFam" id="3.40.50.300:FF:000204">
    <property type="entry name" value="Translation elongation factor Tu"/>
    <property type="match status" value="1"/>
</dbReference>
<dbReference type="InterPro" id="IPR000795">
    <property type="entry name" value="T_Tr_GTP-bd_dom"/>
</dbReference>
<dbReference type="GO" id="GO:1990533">
    <property type="term" value="C:Dom34-Hbs1 complex"/>
    <property type="evidence" value="ECO:0007669"/>
    <property type="project" value="UniProtKB-ARBA"/>
</dbReference>
<comment type="subcellular location">
    <subcellularLocation>
        <location evidence="1">Cytoplasm</location>
    </subcellularLocation>
</comment>
<evidence type="ECO:0000313" key="11">
    <source>
        <dbReference type="EMBL" id="KAJ2791769.1"/>
    </source>
</evidence>
<evidence type="ECO:0000256" key="1">
    <source>
        <dbReference type="ARBA" id="ARBA00004496"/>
    </source>
</evidence>
<organism evidence="11 12">
    <name type="scientific">Coemansia guatemalensis</name>
    <dbReference type="NCBI Taxonomy" id="2761395"/>
    <lineage>
        <taxon>Eukaryota</taxon>
        <taxon>Fungi</taxon>
        <taxon>Fungi incertae sedis</taxon>
        <taxon>Zoopagomycota</taxon>
        <taxon>Kickxellomycotina</taxon>
        <taxon>Kickxellomycetes</taxon>
        <taxon>Kickxellales</taxon>
        <taxon>Kickxellaceae</taxon>
        <taxon>Coemansia</taxon>
    </lineage>
</organism>
<evidence type="ECO:0000256" key="9">
    <source>
        <dbReference type="ARBA" id="ARBA00074866"/>
    </source>
</evidence>
<dbReference type="GO" id="GO:0005737">
    <property type="term" value="C:cytoplasm"/>
    <property type="evidence" value="ECO:0007669"/>
    <property type="project" value="UniProtKB-SubCell"/>
</dbReference>
<dbReference type="GO" id="GO:0006412">
    <property type="term" value="P:translation"/>
    <property type="evidence" value="ECO:0007669"/>
    <property type="project" value="UniProtKB-KW"/>
</dbReference>
<feature type="domain" description="Tr-type G" evidence="10">
    <location>
        <begin position="42"/>
        <end position="275"/>
    </location>
</feature>
<evidence type="ECO:0000256" key="3">
    <source>
        <dbReference type="ARBA" id="ARBA00022741"/>
    </source>
</evidence>
<evidence type="ECO:0000256" key="2">
    <source>
        <dbReference type="ARBA" id="ARBA00022490"/>
    </source>
</evidence>
<dbReference type="OrthoDB" id="342024at2759"/>
<keyword evidence="4" id="KW-0378">Hydrolase</keyword>
<gene>
    <name evidence="11" type="ORF">H4R20_006822</name>
</gene>
<dbReference type="Gene3D" id="2.40.30.10">
    <property type="entry name" value="Translation factors"/>
    <property type="match status" value="1"/>
</dbReference>
<dbReference type="Proteomes" id="UP001140094">
    <property type="component" value="Unassembled WGS sequence"/>
</dbReference>
<comment type="catalytic activity">
    <reaction evidence="7">
        <text>GTP + H2O = GDP + phosphate + H(+)</text>
        <dbReference type="Rhea" id="RHEA:19669"/>
        <dbReference type="ChEBI" id="CHEBI:15377"/>
        <dbReference type="ChEBI" id="CHEBI:15378"/>
        <dbReference type="ChEBI" id="CHEBI:37565"/>
        <dbReference type="ChEBI" id="CHEBI:43474"/>
        <dbReference type="ChEBI" id="CHEBI:58189"/>
    </reaction>
    <physiologicalReaction direction="left-to-right" evidence="7">
        <dbReference type="Rhea" id="RHEA:19670"/>
    </physiologicalReaction>
</comment>
<dbReference type="CDD" id="cd01883">
    <property type="entry name" value="EF1_alpha"/>
    <property type="match status" value="1"/>
</dbReference>
<feature type="non-terminal residue" evidence="11">
    <location>
        <position position="324"/>
    </location>
</feature>
<evidence type="ECO:0000256" key="6">
    <source>
        <dbReference type="ARBA" id="ARBA00023134"/>
    </source>
</evidence>
<dbReference type="GO" id="GO:0005525">
    <property type="term" value="F:GTP binding"/>
    <property type="evidence" value="ECO:0007669"/>
    <property type="project" value="UniProtKB-KW"/>
</dbReference>
<comment type="subunit">
    <text evidence="8">Component of the Dom34-Hbs1 complex, also named Pelota-HBS1L complex, composed of dom34 and hbs1.</text>
</comment>
<evidence type="ECO:0000256" key="4">
    <source>
        <dbReference type="ARBA" id="ARBA00022801"/>
    </source>
</evidence>
<evidence type="ECO:0000256" key="7">
    <source>
        <dbReference type="ARBA" id="ARBA00049117"/>
    </source>
</evidence>
<evidence type="ECO:0000313" key="12">
    <source>
        <dbReference type="Proteomes" id="UP001140094"/>
    </source>
</evidence>
<dbReference type="InterPro" id="IPR050100">
    <property type="entry name" value="TRAFAC_GTPase_members"/>
</dbReference>
<evidence type="ECO:0000256" key="8">
    <source>
        <dbReference type="ARBA" id="ARBA00063537"/>
    </source>
</evidence>
<proteinExistence type="predicted"/>
<dbReference type="SUPFAM" id="SSF52540">
    <property type="entry name" value="P-loop containing nucleoside triphosphate hydrolases"/>
    <property type="match status" value="1"/>
</dbReference>